<organism evidence="5">
    <name type="scientific">Tanacetum cinerariifolium</name>
    <name type="common">Dalmatian daisy</name>
    <name type="synonym">Chrysanthemum cinerariifolium</name>
    <dbReference type="NCBI Taxonomy" id="118510"/>
    <lineage>
        <taxon>Eukaryota</taxon>
        <taxon>Viridiplantae</taxon>
        <taxon>Streptophyta</taxon>
        <taxon>Embryophyta</taxon>
        <taxon>Tracheophyta</taxon>
        <taxon>Spermatophyta</taxon>
        <taxon>Magnoliopsida</taxon>
        <taxon>eudicotyledons</taxon>
        <taxon>Gunneridae</taxon>
        <taxon>Pentapetalae</taxon>
        <taxon>asterids</taxon>
        <taxon>campanulids</taxon>
        <taxon>Asterales</taxon>
        <taxon>Asteraceae</taxon>
        <taxon>Asteroideae</taxon>
        <taxon>Anthemideae</taxon>
        <taxon>Anthemidinae</taxon>
        <taxon>Tanacetum</taxon>
    </lineage>
</organism>
<feature type="domain" description="Reverse transcriptase Ty1/copia-type" evidence="3">
    <location>
        <begin position="592"/>
        <end position="762"/>
    </location>
</feature>
<feature type="domain" description="Retrovirus-related Pol polyprotein from transposon TNT 1-94-like beta-barrel" evidence="4">
    <location>
        <begin position="456"/>
        <end position="533"/>
    </location>
</feature>
<reference evidence="5" key="1">
    <citation type="journal article" date="2019" name="Sci. Rep.">
        <title>Draft genome of Tanacetum cinerariifolium, the natural source of mosquito coil.</title>
        <authorList>
            <person name="Yamashiro T."/>
            <person name="Shiraishi A."/>
            <person name="Satake H."/>
            <person name="Nakayama K."/>
        </authorList>
    </citation>
    <scope>NUCLEOTIDE SEQUENCE</scope>
</reference>
<evidence type="ECO:0000313" key="5">
    <source>
        <dbReference type="EMBL" id="GEU33404.1"/>
    </source>
</evidence>
<evidence type="ECO:0000256" key="2">
    <source>
        <dbReference type="SAM" id="MobiDB-lite"/>
    </source>
</evidence>
<evidence type="ECO:0000259" key="4">
    <source>
        <dbReference type="Pfam" id="PF22936"/>
    </source>
</evidence>
<dbReference type="PANTHER" id="PTHR47481">
    <property type="match status" value="1"/>
</dbReference>
<accession>A0A6L2JCK0</accession>
<keyword evidence="1" id="KW-0378">Hydrolase</keyword>
<dbReference type="AlphaFoldDB" id="A0A6L2JCK0"/>
<evidence type="ECO:0000256" key="1">
    <source>
        <dbReference type="ARBA" id="ARBA00022750"/>
    </source>
</evidence>
<feature type="region of interest" description="Disordered" evidence="2">
    <location>
        <begin position="100"/>
        <end position="119"/>
    </location>
</feature>
<dbReference type="InterPro" id="IPR054722">
    <property type="entry name" value="PolX-like_BBD"/>
</dbReference>
<feature type="compositionally biased region" description="Pro residues" evidence="2">
    <location>
        <begin position="101"/>
        <end position="113"/>
    </location>
</feature>
<keyword evidence="1" id="KW-0064">Aspartyl protease</keyword>
<dbReference type="Pfam" id="PF14223">
    <property type="entry name" value="Retrotran_gag_2"/>
    <property type="match status" value="1"/>
</dbReference>
<feature type="region of interest" description="Disordered" evidence="2">
    <location>
        <begin position="1"/>
        <end position="24"/>
    </location>
</feature>
<dbReference type="GO" id="GO:0004190">
    <property type="term" value="F:aspartic-type endopeptidase activity"/>
    <property type="evidence" value="ECO:0007669"/>
    <property type="project" value="UniProtKB-KW"/>
</dbReference>
<protein>
    <submittedName>
        <fullName evidence="5">Copia protein</fullName>
    </submittedName>
</protein>
<dbReference type="Pfam" id="PF07727">
    <property type="entry name" value="RVT_2"/>
    <property type="match status" value="1"/>
</dbReference>
<dbReference type="Pfam" id="PF22936">
    <property type="entry name" value="Pol_BBD"/>
    <property type="match status" value="1"/>
</dbReference>
<dbReference type="InterPro" id="IPR013103">
    <property type="entry name" value="RVT_2"/>
</dbReference>
<feature type="region of interest" description="Disordered" evidence="2">
    <location>
        <begin position="382"/>
        <end position="402"/>
    </location>
</feature>
<dbReference type="InterPro" id="IPR043502">
    <property type="entry name" value="DNA/RNA_pol_sf"/>
</dbReference>
<sequence length="836" mass="93083">MDATGTIHMSTGSTSNSGNGGNGDGIRKMLDRRVLIRLVAGNGIDVVVPVEYIRAISERFANTAYGFFLGKRVTYPVNANYPLRPPFGRHHAIINIITTSLPPPSKRTTTPPPRPRHHDCHYSRLITATPTRHNRHPDPQLHHPLTLPSPRHSYHTTNCRCHPHLHHHVSTTPPPPLSTTKGASGCAYHHRVHLVFKLAPRGTFGSGYTAKFEVLDIIKGTYSSTTHNAKEWDKLDSLVKLWIFGTISKPLLQRVLKKNLSASDVRENLRDIFHDNKTARAMQLDNDLQNVELGNLSITDYFSKINMLADLLANIDAPVDDKNLVYYAINGLGEKYVHNNPTNVGARSGNGNNNNCGSASRIMHGARITFSPTRPTQMSYAPRLGSVSNPPQPTTNLNSPQTSYLNITTTFRSRGVLGSADKQDHVTQPTGHAIFGPSGPSTYTTGPLHDYGDSSWYMDTGATSRLALEASKLTTISNNCNISSILVGNGNFIPVINSGHSMLPTLNRPLHLHNVLVTPNIIKNILFVRQFTRDNACFIEFDPFGFSVKDLWTKHLLLQCNSTGELYLVVSSTSSPISVLSTNQSTWHQRLVSRQWPIHQLDVKSAFLHSHLSDTVYMHQPHGFVDPAHPHYVCLLQKSLYGLKQAPRAWFHLFASYAIRVGFQHSRTDSFVFIFQQGNDIAYLLIYVDDIILTASSSDLLKRIISSLHVEFSMIDLVPLNYFLRISAQRTSSGLFWSQTKYAREVLERADMINCNPCKTPADTESKLGPDGDPVSNPSLYRSLVGSLRYITFTHLDLSYAVQQKTAHTGKSMELHSRCPSLMVRLQDSGETLTNT</sequence>
<dbReference type="SUPFAM" id="SSF56672">
    <property type="entry name" value="DNA/RNA polymerases"/>
    <property type="match status" value="1"/>
</dbReference>
<keyword evidence="1" id="KW-0645">Protease</keyword>
<evidence type="ECO:0000259" key="3">
    <source>
        <dbReference type="Pfam" id="PF07727"/>
    </source>
</evidence>
<dbReference type="PANTHER" id="PTHR47481:SF41">
    <property type="entry name" value="COPIA-LIKE POLYPROTEIN_RETROTRANSPOSON"/>
    <property type="match status" value="1"/>
</dbReference>
<dbReference type="EMBL" id="BKCJ010000461">
    <property type="protein sequence ID" value="GEU33404.1"/>
    <property type="molecule type" value="Genomic_DNA"/>
</dbReference>
<comment type="caution">
    <text evidence="5">The sequence shown here is derived from an EMBL/GenBank/DDBJ whole genome shotgun (WGS) entry which is preliminary data.</text>
</comment>
<name>A0A6L2JCK0_TANCI</name>
<gene>
    <name evidence="5" type="ORF">Tci_005382</name>
</gene>
<proteinExistence type="predicted"/>
<feature type="compositionally biased region" description="Polar residues" evidence="2">
    <location>
        <begin position="386"/>
        <end position="402"/>
    </location>
</feature>